<dbReference type="Proteomes" id="UP000095606">
    <property type="component" value="Unassembled WGS sequence"/>
</dbReference>
<accession>A0A174EYD5</accession>
<dbReference type="SUPFAM" id="SSF51126">
    <property type="entry name" value="Pectin lyase-like"/>
    <property type="match status" value="1"/>
</dbReference>
<keyword evidence="1" id="KW-0378">Hydrolase</keyword>
<evidence type="ECO:0000313" key="2">
    <source>
        <dbReference type="EMBL" id="UVQ76721.1"/>
    </source>
</evidence>
<dbReference type="EMBL" id="CP103141">
    <property type="protein sequence ID" value="UVQ76721.1"/>
    <property type="molecule type" value="Genomic_DNA"/>
</dbReference>
<accession>A0A3E5GMY8</accession>
<dbReference type="Gene3D" id="2.160.20.10">
    <property type="entry name" value="Single-stranded right-handed beta-helix, Pectin lyase-like"/>
    <property type="match status" value="1"/>
</dbReference>
<dbReference type="InterPro" id="IPR012334">
    <property type="entry name" value="Pectin_lyas_fold"/>
</dbReference>
<reference evidence="2" key="2">
    <citation type="submission" date="2022-08" db="EMBL/GenBank/DDBJ databases">
        <title>Genome Sequencing of Bacteroides fragilis Group Isolates with Nanopore Technology.</title>
        <authorList>
            <person name="Tisza M.J."/>
            <person name="Smith D."/>
            <person name="Dekker J.P."/>
        </authorList>
    </citation>
    <scope>NUCLEOTIDE SEQUENCE</scope>
    <source>
        <strain evidence="2">BFG-527</strain>
    </source>
</reference>
<proteinExistence type="predicted"/>
<protein>
    <submittedName>
        <fullName evidence="1">Glycoside hydrolase</fullName>
    </submittedName>
</protein>
<dbReference type="Proteomes" id="UP001060104">
    <property type="component" value="Chromosome"/>
</dbReference>
<dbReference type="GO" id="GO:0016787">
    <property type="term" value="F:hydrolase activity"/>
    <property type="evidence" value="ECO:0007669"/>
    <property type="project" value="UniProtKB-KW"/>
</dbReference>
<dbReference type="AlphaFoldDB" id="A0A3E5GMY8"/>
<dbReference type="GeneID" id="69588940"/>
<sequence>MSRKGGGKVVVPPGVWKTGRIELKSNVNLHLEEGAELHFSGNIKDYLPVALTRYEGIEVYSLGALVYADNQENIALTGHGRLIAPTTDCEIWKHQCSVSIEQYVE</sequence>
<keyword evidence="4" id="KW-1185">Reference proteome</keyword>
<name>A0A3E5GMY8_9BACE</name>
<gene>
    <name evidence="1" type="ORF">ERS852461_00263</name>
    <name evidence="2" type="ORF">NXY30_10265</name>
</gene>
<organism evidence="1 3">
    <name type="scientific">Bacteroides faecis</name>
    <dbReference type="NCBI Taxonomy" id="674529"/>
    <lineage>
        <taxon>Bacteria</taxon>
        <taxon>Pseudomonadati</taxon>
        <taxon>Bacteroidota</taxon>
        <taxon>Bacteroidia</taxon>
        <taxon>Bacteroidales</taxon>
        <taxon>Bacteroidaceae</taxon>
        <taxon>Bacteroides</taxon>
    </lineage>
</organism>
<dbReference type="RefSeq" id="WP_055268678.1">
    <property type="nucleotide sequence ID" value="NZ_CABMFH010000001.1"/>
</dbReference>
<dbReference type="EMBL" id="CZAE01000001">
    <property type="protein sequence ID" value="CUO42993.1"/>
    <property type="molecule type" value="Genomic_DNA"/>
</dbReference>
<evidence type="ECO:0000313" key="1">
    <source>
        <dbReference type="EMBL" id="CUO42993.1"/>
    </source>
</evidence>
<evidence type="ECO:0000313" key="4">
    <source>
        <dbReference type="Proteomes" id="UP001060104"/>
    </source>
</evidence>
<evidence type="ECO:0000313" key="3">
    <source>
        <dbReference type="Proteomes" id="UP000095606"/>
    </source>
</evidence>
<reference evidence="1 3" key="1">
    <citation type="submission" date="2015-09" db="EMBL/GenBank/DDBJ databases">
        <authorList>
            <consortium name="Pathogen Informatics"/>
        </authorList>
    </citation>
    <scope>NUCLEOTIDE SEQUENCE [LARGE SCALE GENOMIC DNA]</scope>
    <source>
        <strain evidence="1 3">2789STDY5834846</strain>
    </source>
</reference>
<dbReference type="InterPro" id="IPR011050">
    <property type="entry name" value="Pectin_lyase_fold/virulence"/>
</dbReference>